<dbReference type="AlphaFoldDB" id="A0A1F6CA73"/>
<evidence type="ECO:0000256" key="1">
    <source>
        <dbReference type="ARBA" id="ARBA00022553"/>
    </source>
</evidence>
<evidence type="ECO:0000256" key="3">
    <source>
        <dbReference type="PROSITE-ProRule" id="PRU00169"/>
    </source>
</evidence>
<dbReference type="Proteomes" id="UP000178606">
    <property type="component" value="Unassembled WGS sequence"/>
</dbReference>
<sequence length="128" mass="14163">MAGEKILIVEDNPDNMKLFVSVLEIEGYRVIQAFSPRQVPDLVASERPVLVLMDIQLPEMDGVSLMKQIRERMGAGQPVIVALTAHAMRGDDEKYLSAGFDGYLSKPISVREFPGQIRAYLERSGGNA</sequence>
<dbReference type="SUPFAM" id="SSF52172">
    <property type="entry name" value="CheY-like"/>
    <property type="match status" value="1"/>
</dbReference>
<feature type="domain" description="Response regulatory" evidence="4">
    <location>
        <begin position="5"/>
        <end position="121"/>
    </location>
</feature>
<organism evidence="5 6">
    <name type="scientific">Handelsmanbacteria sp. (strain RIFCSPLOWO2_12_FULL_64_10)</name>
    <dbReference type="NCBI Taxonomy" id="1817868"/>
    <lineage>
        <taxon>Bacteria</taxon>
        <taxon>Candidatus Handelsmaniibacteriota</taxon>
    </lineage>
</organism>
<gene>
    <name evidence="5" type="ORF">A3F84_03980</name>
</gene>
<dbReference type="SMART" id="SM00448">
    <property type="entry name" value="REC"/>
    <property type="match status" value="1"/>
</dbReference>
<dbReference type="InterPro" id="IPR001789">
    <property type="entry name" value="Sig_transdc_resp-reg_receiver"/>
</dbReference>
<dbReference type="PANTHER" id="PTHR45339:SF1">
    <property type="entry name" value="HYBRID SIGNAL TRANSDUCTION HISTIDINE KINASE J"/>
    <property type="match status" value="1"/>
</dbReference>
<name>A0A1F6CA73_HANXR</name>
<evidence type="ECO:0000313" key="6">
    <source>
        <dbReference type="Proteomes" id="UP000178606"/>
    </source>
</evidence>
<dbReference type="PROSITE" id="PS50110">
    <property type="entry name" value="RESPONSE_REGULATORY"/>
    <property type="match status" value="1"/>
</dbReference>
<evidence type="ECO:0000259" key="4">
    <source>
        <dbReference type="PROSITE" id="PS50110"/>
    </source>
</evidence>
<evidence type="ECO:0000313" key="5">
    <source>
        <dbReference type="EMBL" id="OGG46079.1"/>
    </source>
</evidence>
<accession>A0A1F6CA73</accession>
<dbReference type="PANTHER" id="PTHR45339">
    <property type="entry name" value="HYBRID SIGNAL TRANSDUCTION HISTIDINE KINASE J"/>
    <property type="match status" value="1"/>
</dbReference>
<protein>
    <recommendedName>
        <fullName evidence="4">Response regulatory domain-containing protein</fullName>
    </recommendedName>
</protein>
<dbReference type="InterPro" id="IPR011006">
    <property type="entry name" value="CheY-like_superfamily"/>
</dbReference>
<evidence type="ECO:0000256" key="2">
    <source>
        <dbReference type="ARBA" id="ARBA00023012"/>
    </source>
</evidence>
<dbReference type="GO" id="GO:0000160">
    <property type="term" value="P:phosphorelay signal transduction system"/>
    <property type="evidence" value="ECO:0007669"/>
    <property type="project" value="UniProtKB-KW"/>
</dbReference>
<keyword evidence="2" id="KW-0902">Two-component regulatory system</keyword>
<comment type="caution">
    <text evidence="5">The sequence shown here is derived from an EMBL/GenBank/DDBJ whole genome shotgun (WGS) entry which is preliminary data.</text>
</comment>
<feature type="modified residue" description="4-aspartylphosphate" evidence="3">
    <location>
        <position position="54"/>
    </location>
</feature>
<keyword evidence="1 3" id="KW-0597">Phosphoprotein</keyword>
<dbReference type="Pfam" id="PF00072">
    <property type="entry name" value="Response_reg"/>
    <property type="match status" value="1"/>
</dbReference>
<reference evidence="5 6" key="1">
    <citation type="journal article" date="2016" name="Nat. Commun.">
        <title>Thousands of microbial genomes shed light on interconnected biogeochemical processes in an aquifer system.</title>
        <authorList>
            <person name="Anantharaman K."/>
            <person name="Brown C.T."/>
            <person name="Hug L.A."/>
            <person name="Sharon I."/>
            <person name="Castelle C.J."/>
            <person name="Probst A.J."/>
            <person name="Thomas B.C."/>
            <person name="Singh A."/>
            <person name="Wilkins M.J."/>
            <person name="Karaoz U."/>
            <person name="Brodie E.L."/>
            <person name="Williams K.H."/>
            <person name="Hubbard S.S."/>
            <person name="Banfield J.F."/>
        </authorList>
    </citation>
    <scope>NUCLEOTIDE SEQUENCE [LARGE SCALE GENOMIC DNA]</scope>
    <source>
        <strain evidence="6">RIFCSPLOWO2_12_FULL_64_10</strain>
    </source>
</reference>
<dbReference type="EMBL" id="MFKF01000344">
    <property type="protein sequence ID" value="OGG46079.1"/>
    <property type="molecule type" value="Genomic_DNA"/>
</dbReference>
<proteinExistence type="predicted"/>
<dbReference type="Gene3D" id="3.40.50.2300">
    <property type="match status" value="1"/>
</dbReference>